<dbReference type="RefSeq" id="WP_188522105.1">
    <property type="nucleotide sequence ID" value="NZ_BMDG01000002.1"/>
</dbReference>
<keyword evidence="1" id="KW-0812">Transmembrane</keyword>
<gene>
    <name evidence="2" type="ORF">GCM10007368_05160</name>
</gene>
<sequence>MRKVQWSSVATVVGAVVVAVLMLVLVLRGRVWAWIPFALAAGIAVREIRFLQRARRPDAGFDEQRRGRPSDR</sequence>
<organism evidence="2 3">
    <name type="scientific">Isoptericola cucumis</name>
    <dbReference type="NCBI Taxonomy" id="1776856"/>
    <lineage>
        <taxon>Bacteria</taxon>
        <taxon>Bacillati</taxon>
        <taxon>Actinomycetota</taxon>
        <taxon>Actinomycetes</taxon>
        <taxon>Micrococcales</taxon>
        <taxon>Promicromonosporaceae</taxon>
        <taxon>Isoptericola</taxon>
    </lineage>
</organism>
<protein>
    <submittedName>
        <fullName evidence="2">Uncharacterized protein</fullName>
    </submittedName>
</protein>
<dbReference type="Proteomes" id="UP000632535">
    <property type="component" value="Unassembled WGS sequence"/>
</dbReference>
<feature type="transmembrane region" description="Helical" evidence="1">
    <location>
        <begin position="31"/>
        <end position="48"/>
    </location>
</feature>
<keyword evidence="1" id="KW-1133">Transmembrane helix</keyword>
<keyword evidence="3" id="KW-1185">Reference proteome</keyword>
<feature type="transmembrane region" description="Helical" evidence="1">
    <location>
        <begin position="7"/>
        <end position="25"/>
    </location>
</feature>
<name>A0ABQ2B0X9_9MICO</name>
<evidence type="ECO:0000313" key="3">
    <source>
        <dbReference type="Proteomes" id="UP000632535"/>
    </source>
</evidence>
<reference evidence="3" key="1">
    <citation type="journal article" date="2019" name="Int. J. Syst. Evol. Microbiol.">
        <title>The Global Catalogue of Microorganisms (GCM) 10K type strain sequencing project: providing services to taxonomists for standard genome sequencing and annotation.</title>
        <authorList>
            <consortium name="The Broad Institute Genomics Platform"/>
            <consortium name="The Broad Institute Genome Sequencing Center for Infectious Disease"/>
            <person name="Wu L."/>
            <person name="Ma J."/>
        </authorList>
    </citation>
    <scope>NUCLEOTIDE SEQUENCE [LARGE SCALE GENOMIC DNA]</scope>
    <source>
        <strain evidence="3">CCM 8653</strain>
    </source>
</reference>
<comment type="caution">
    <text evidence="2">The sequence shown here is derived from an EMBL/GenBank/DDBJ whole genome shotgun (WGS) entry which is preliminary data.</text>
</comment>
<dbReference type="EMBL" id="BMDG01000002">
    <property type="protein sequence ID" value="GGI05239.1"/>
    <property type="molecule type" value="Genomic_DNA"/>
</dbReference>
<evidence type="ECO:0000256" key="1">
    <source>
        <dbReference type="SAM" id="Phobius"/>
    </source>
</evidence>
<accession>A0ABQ2B0X9</accession>
<keyword evidence="1" id="KW-0472">Membrane</keyword>
<evidence type="ECO:0000313" key="2">
    <source>
        <dbReference type="EMBL" id="GGI05239.1"/>
    </source>
</evidence>
<proteinExistence type="predicted"/>